<dbReference type="Pfam" id="PF02566">
    <property type="entry name" value="OsmC"/>
    <property type="match status" value="1"/>
</dbReference>
<dbReference type="Proteomes" id="UP001388259">
    <property type="component" value="Unassembled WGS sequence"/>
</dbReference>
<dbReference type="EMBL" id="JBANCF010000006">
    <property type="protein sequence ID" value="MEM0573711.1"/>
    <property type="molecule type" value="Genomic_DNA"/>
</dbReference>
<protein>
    <submittedName>
        <fullName evidence="2">Alpha/beta fold hydrolase</fullName>
    </submittedName>
</protein>
<name>A0AB35YWX1_9FLAO</name>
<dbReference type="GO" id="GO:0016787">
    <property type="term" value="F:hydrolase activity"/>
    <property type="evidence" value="ECO:0007669"/>
    <property type="project" value="UniProtKB-KW"/>
</dbReference>
<gene>
    <name evidence="3" type="ORF">VZD24_09300</name>
    <name evidence="2" type="ORF">VZD85_10040</name>
</gene>
<dbReference type="Gene3D" id="3.30.300.20">
    <property type="match status" value="1"/>
</dbReference>
<dbReference type="SUPFAM" id="SSF82784">
    <property type="entry name" value="OsmC-like"/>
    <property type="match status" value="1"/>
</dbReference>
<dbReference type="RefSeq" id="WP_342687460.1">
    <property type="nucleotide sequence ID" value="NZ_JAZBJM010000006.1"/>
</dbReference>
<evidence type="ECO:0000259" key="1">
    <source>
        <dbReference type="Pfam" id="PF12146"/>
    </source>
</evidence>
<dbReference type="EMBL" id="JAZBJM010000006">
    <property type="protein sequence ID" value="MEM0518692.1"/>
    <property type="molecule type" value="Genomic_DNA"/>
</dbReference>
<dbReference type="InterPro" id="IPR015946">
    <property type="entry name" value="KH_dom-like_a/b"/>
</dbReference>
<dbReference type="InterPro" id="IPR003718">
    <property type="entry name" value="OsmC/Ohr_fam"/>
</dbReference>
<organism evidence="2 4">
    <name type="scientific">Aequorivita flava</name>
    <dbReference type="NCBI Taxonomy" id="3114371"/>
    <lineage>
        <taxon>Bacteria</taxon>
        <taxon>Pseudomonadati</taxon>
        <taxon>Bacteroidota</taxon>
        <taxon>Flavobacteriia</taxon>
        <taxon>Flavobacteriales</taxon>
        <taxon>Flavobacteriaceae</taxon>
        <taxon>Aequorivita</taxon>
    </lineage>
</organism>
<dbReference type="InterPro" id="IPR036102">
    <property type="entry name" value="OsmC/Ohrsf"/>
</dbReference>
<sequence>MNIEKVSFTNKDKEQLAGRLELPLNQKPHNFAIFAHCFTCTKNLIAVKNVSRALTAAGFAVLRFDFTGLGESEGDFENTNFSGNVDDLIEAANFLEKNYAAPTLIIGHSLGGAAAIFAADKIASIKAVAVVNAPSDPSHVKNLLRDSTQEINKNGKARVNLGGIDFTIKKQFLDDLKNKTLKNIVGNFRKALLILHAPQDKVVGIKNAEDLYIAAHHPKSFVSLDGVDHLLSNKEDSTYVGQVIAGWAARYVTLPEKKELKSKSKVVASLNGDDKFTTRMKLGDHDIIADEPTNFGGNNFGPSPYELLSAGLAACTVMTIQMYARRKKWEVENVSCHIDYSKDHAVDCEHCEDDSAKIDTFKRKLILKGNLTDKQKARLLQIADRCPVHKTLHSKTQVITILEEY</sequence>
<reference evidence="2 5" key="1">
    <citation type="submission" date="2024-01" db="EMBL/GenBank/DDBJ databases">
        <title>Aequorivita flavus sp. nov., isolated from deep-sea sediment.</title>
        <authorList>
            <person name="Chen X."/>
        </authorList>
    </citation>
    <scope>NUCLEOTIDE SEQUENCE</scope>
    <source>
        <strain evidence="2">MCCC 1A16923</strain>
        <strain evidence="3 5">MCCC 1A16935</strain>
    </source>
</reference>
<dbReference type="SUPFAM" id="SSF53474">
    <property type="entry name" value="alpha/beta-Hydrolases"/>
    <property type="match status" value="1"/>
</dbReference>
<dbReference type="InterPro" id="IPR029058">
    <property type="entry name" value="AB_hydrolase_fold"/>
</dbReference>
<comment type="caution">
    <text evidence="2">The sequence shown here is derived from an EMBL/GenBank/DDBJ whole genome shotgun (WGS) entry which is preliminary data.</text>
</comment>
<dbReference type="Proteomes" id="UP001390963">
    <property type="component" value="Unassembled WGS sequence"/>
</dbReference>
<keyword evidence="5" id="KW-1185">Reference proteome</keyword>
<dbReference type="InterPro" id="IPR022742">
    <property type="entry name" value="Hydrolase_4"/>
</dbReference>
<dbReference type="PANTHER" id="PTHR39624">
    <property type="entry name" value="PROTEIN INVOLVED IN RIMO-MEDIATED BETA-METHYLTHIOLATION OF RIBOSOMAL PROTEIN S12 YCAO"/>
    <property type="match status" value="1"/>
</dbReference>
<accession>A0AB35YWX1</accession>
<feature type="domain" description="Serine aminopeptidase S33" evidence="1">
    <location>
        <begin position="48"/>
        <end position="132"/>
    </location>
</feature>
<dbReference type="PANTHER" id="PTHR39624:SF2">
    <property type="entry name" value="OSMC-LIKE PROTEIN"/>
    <property type="match status" value="1"/>
</dbReference>
<keyword evidence="2" id="KW-0378">Hydrolase</keyword>
<evidence type="ECO:0000313" key="2">
    <source>
        <dbReference type="EMBL" id="MEM0518692.1"/>
    </source>
</evidence>
<dbReference type="AlphaFoldDB" id="A0AB35YWX1"/>
<dbReference type="Pfam" id="PF12146">
    <property type="entry name" value="Hydrolase_4"/>
    <property type="match status" value="1"/>
</dbReference>
<evidence type="ECO:0000313" key="5">
    <source>
        <dbReference type="Proteomes" id="UP001390963"/>
    </source>
</evidence>
<dbReference type="Gene3D" id="3.40.50.1820">
    <property type="entry name" value="alpha/beta hydrolase"/>
    <property type="match status" value="1"/>
</dbReference>
<proteinExistence type="predicted"/>
<evidence type="ECO:0000313" key="4">
    <source>
        <dbReference type="Proteomes" id="UP001388259"/>
    </source>
</evidence>
<evidence type="ECO:0000313" key="3">
    <source>
        <dbReference type="EMBL" id="MEM0573711.1"/>
    </source>
</evidence>